<sequence length="203" mass="23747">MQLQIAAGHNVIAALKPDVEIHCIFIADFKLPFDKDHNDSSIHRLYNGSTWKPFPKKNLYLIKCEYACFYDMSNTSLAKFNAKQEILIDAVRINFKDCHISNVFLRNLSKKLVKPPLLFDTRYCDQVDEDVNFSTILAIFPQVTHIAFQKAYSGWLYDLASTGKKFHVVEVFNFDFENIFSFKPEELYDFVTVSFKLWLFEFL</sequence>
<evidence type="ECO:0000313" key="2">
    <source>
        <dbReference type="WBParaSite" id="Pan_g22377.t1"/>
    </source>
</evidence>
<dbReference type="WBParaSite" id="Pan_g22377.t1">
    <property type="protein sequence ID" value="Pan_g22377.t1"/>
    <property type="gene ID" value="Pan_g22377"/>
</dbReference>
<proteinExistence type="predicted"/>
<evidence type="ECO:0000313" key="1">
    <source>
        <dbReference type="Proteomes" id="UP000492821"/>
    </source>
</evidence>
<reference evidence="1" key="1">
    <citation type="journal article" date="2013" name="Genetics">
        <title>The draft genome and transcriptome of Panagrellus redivivus are shaped by the harsh demands of a free-living lifestyle.</title>
        <authorList>
            <person name="Srinivasan J."/>
            <person name="Dillman A.R."/>
            <person name="Macchietto M.G."/>
            <person name="Heikkinen L."/>
            <person name="Lakso M."/>
            <person name="Fracchia K.M."/>
            <person name="Antoshechkin I."/>
            <person name="Mortazavi A."/>
            <person name="Wong G."/>
            <person name="Sternberg P.W."/>
        </authorList>
    </citation>
    <scope>NUCLEOTIDE SEQUENCE [LARGE SCALE GENOMIC DNA]</scope>
    <source>
        <strain evidence="1">MT8872</strain>
    </source>
</reference>
<name>A0A7E4VNN0_PANRE</name>
<dbReference type="Proteomes" id="UP000492821">
    <property type="component" value="Unassembled WGS sequence"/>
</dbReference>
<accession>A0A7E4VNN0</accession>
<protein>
    <submittedName>
        <fullName evidence="2">Uncharacterized protein</fullName>
    </submittedName>
</protein>
<reference evidence="2" key="2">
    <citation type="submission" date="2020-10" db="UniProtKB">
        <authorList>
            <consortium name="WormBaseParasite"/>
        </authorList>
    </citation>
    <scope>IDENTIFICATION</scope>
</reference>
<keyword evidence="1" id="KW-1185">Reference proteome</keyword>
<dbReference type="AlphaFoldDB" id="A0A7E4VNN0"/>
<organism evidence="1 2">
    <name type="scientific">Panagrellus redivivus</name>
    <name type="common">Microworm</name>
    <dbReference type="NCBI Taxonomy" id="6233"/>
    <lineage>
        <taxon>Eukaryota</taxon>
        <taxon>Metazoa</taxon>
        <taxon>Ecdysozoa</taxon>
        <taxon>Nematoda</taxon>
        <taxon>Chromadorea</taxon>
        <taxon>Rhabditida</taxon>
        <taxon>Tylenchina</taxon>
        <taxon>Panagrolaimomorpha</taxon>
        <taxon>Panagrolaimoidea</taxon>
        <taxon>Panagrolaimidae</taxon>
        <taxon>Panagrellus</taxon>
    </lineage>
</organism>